<keyword evidence="3" id="KW-1185">Reference proteome</keyword>
<name>A0A7W9TKL0_9ACTN</name>
<protein>
    <submittedName>
        <fullName evidence="2">Uncharacterized protein</fullName>
    </submittedName>
</protein>
<organism evidence="2 3">
    <name type="scientific">Streptomyces paradoxus</name>
    <dbReference type="NCBI Taxonomy" id="66375"/>
    <lineage>
        <taxon>Bacteria</taxon>
        <taxon>Bacillati</taxon>
        <taxon>Actinomycetota</taxon>
        <taxon>Actinomycetes</taxon>
        <taxon>Kitasatosporales</taxon>
        <taxon>Streptomycetaceae</taxon>
        <taxon>Streptomyces</taxon>
    </lineage>
</organism>
<sequence>MTAQGLLATSEYTVVRLSDPARAAREEGEREPERDEPNSPLDQMTDQRRRLLGTLTDAQDAPAQLMQLSRNPEVAGAHPLGSYCEWEKVSKLAVKVQATIYSHEPEISEEPDTDNIGGGEDAAGP</sequence>
<feature type="region of interest" description="Disordered" evidence="1">
    <location>
        <begin position="17"/>
        <end position="48"/>
    </location>
</feature>
<evidence type="ECO:0000313" key="3">
    <source>
        <dbReference type="Proteomes" id="UP000591537"/>
    </source>
</evidence>
<dbReference type="EMBL" id="JACHGV010000023">
    <property type="protein sequence ID" value="MBB6081856.1"/>
    <property type="molecule type" value="Genomic_DNA"/>
</dbReference>
<evidence type="ECO:0000313" key="2">
    <source>
        <dbReference type="EMBL" id="MBB6081856.1"/>
    </source>
</evidence>
<dbReference type="AlphaFoldDB" id="A0A7W9TKL0"/>
<accession>A0A7W9TKL0</accession>
<dbReference type="Proteomes" id="UP000591537">
    <property type="component" value="Unassembled WGS sequence"/>
</dbReference>
<gene>
    <name evidence="2" type="ORF">HNR57_007819</name>
</gene>
<comment type="caution">
    <text evidence="2">The sequence shown here is derived from an EMBL/GenBank/DDBJ whole genome shotgun (WGS) entry which is preliminary data.</text>
</comment>
<evidence type="ECO:0000256" key="1">
    <source>
        <dbReference type="SAM" id="MobiDB-lite"/>
    </source>
</evidence>
<feature type="compositionally biased region" description="Gly residues" evidence="1">
    <location>
        <begin position="116"/>
        <end position="125"/>
    </location>
</feature>
<feature type="region of interest" description="Disordered" evidence="1">
    <location>
        <begin position="102"/>
        <end position="125"/>
    </location>
</feature>
<feature type="compositionally biased region" description="Basic and acidic residues" evidence="1">
    <location>
        <begin position="22"/>
        <end position="37"/>
    </location>
</feature>
<dbReference type="RefSeq" id="WP_184567974.1">
    <property type="nucleotide sequence ID" value="NZ_BAAARS010000012.1"/>
</dbReference>
<reference evidence="2 3" key="1">
    <citation type="submission" date="2020-08" db="EMBL/GenBank/DDBJ databases">
        <title>Genomic Encyclopedia of Type Strains, Phase IV (KMG-IV): sequencing the most valuable type-strain genomes for metagenomic binning, comparative biology and taxonomic classification.</title>
        <authorList>
            <person name="Goeker M."/>
        </authorList>
    </citation>
    <scope>NUCLEOTIDE SEQUENCE [LARGE SCALE GENOMIC DNA]</scope>
    <source>
        <strain evidence="2 3">DSM 43350</strain>
    </source>
</reference>
<proteinExistence type="predicted"/>